<evidence type="ECO:0000313" key="1">
    <source>
        <dbReference type="EMBL" id="GAG01930.1"/>
    </source>
</evidence>
<gene>
    <name evidence="1" type="ORF">S01H1_34218</name>
</gene>
<protein>
    <submittedName>
        <fullName evidence="1">Uncharacterized protein</fullName>
    </submittedName>
</protein>
<accession>X0U8R7</accession>
<dbReference type="AlphaFoldDB" id="X0U8R7"/>
<proteinExistence type="predicted"/>
<sequence length="120" mass="13301">MADGTTGLSSPVRAGPIQVEINPPILRAGWYEKAIQDNKTLRSNRSCVLTPVRMTDGKCTKYRITSTSPVSIDVGSIEFHSACQEWTINILNDLIITPEFGAKIWARLAEVEDRDVRGKL</sequence>
<dbReference type="EMBL" id="BARS01021289">
    <property type="protein sequence ID" value="GAG01930.1"/>
    <property type="molecule type" value="Genomic_DNA"/>
</dbReference>
<organism evidence="1">
    <name type="scientific">marine sediment metagenome</name>
    <dbReference type="NCBI Taxonomy" id="412755"/>
    <lineage>
        <taxon>unclassified sequences</taxon>
        <taxon>metagenomes</taxon>
        <taxon>ecological metagenomes</taxon>
    </lineage>
</organism>
<reference evidence="1" key="1">
    <citation type="journal article" date="2014" name="Front. Microbiol.">
        <title>High frequency of phylogenetically diverse reductive dehalogenase-homologous genes in deep subseafloor sedimentary metagenomes.</title>
        <authorList>
            <person name="Kawai M."/>
            <person name="Futagami T."/>
            <person name="Toyoda A."/>
            <person name="Takaki Y."/>
            <person name="Nishi S."/>
            <person name="Hori S."/>
            <person name="Arai W."/>
            <person name="Tsubouchi T."/>
            <person name="Morono Y."/>
            <person name="Uchiyama I."/>
            <person name="Ito T."/>
            <person name="Fujiyama A."/>
            <person name="Inagaki F."/>
            <person name="Takami H."/>
        </authorList>
    </citation>
    <scope>NUCLEOTIDE SEQUENCE</scope>
    <source>
        <strain evidence="1">Expedition CK06-06</strain>
    </source>
</reference>
<comment type="caution">
    <text evidence="1">The sequence shown here is derived from an EMBL/GenBank/DDBJ whole genome shotgun (WGS) entry which is preliminary data.</text>
</comment>
<name>X0U8R7_9ZZZZ</name>